<feature type="region of interest" description="Disordered" evidence="1">
    <location>
        <begin position="1"/>
        <end position="59"/>
    </location>
</feature>
<evidence type="ECO:0000313" key="2">
    <source>
        <dbReference type="EMBL" id="GGZ73511.1"/>
    </source>
</evidence>
<reference evidence="2" key="2">
    <citation type="submission" date="2020-09" db="EMBL/GenBank/DDBJ databases">
        <authorList>
            <person name="Sun Q."/>
            <person name="Ohkuma M."/>
        </authorList>
    </citation>
    <scope>NUCLEOTIDE SEQUENCE</scope>
    <source>
        <strain evidence="2">JCM 4834</strain>
    </source>
</reference>
<dbReference type="Proteomes" id="UP000634660">
    <property type="component" value="Unassembled WGS sequence"/>
</dbReference>
<dbReference type="AlphaFoldDB" id="A0A918QYV2"/>
<evidence type="ECO:0000313" key="3">
    <source>
        <dbReference type="Proteomes" id="UP000634660"/>
    </source>
</evidence>
<accession>A0A918QYV2</accession>
<dbReference type="EMBL" id="BMVX01000013">
    <property type="protein sequence ID" value="GGZ73511.1"/>
    <property type="molecule type" value="Genomic_DNA"/>
</dbReference>
<reference evidence="2" key="1">
    <citation type="journal article" date="2014" name="Int. J. Syst. Evol. Microbiol.">
        <title>Complete genome sequence of Corynebacterium casei LMG S-19264T (=DSM 44701T), isolated from a smear-ripened cheese.</title>
        <authorList>
            <consortium name="US DOE Joint Genome Institute (JGI-PGF)"/>
            <person name="Walter F."/>
            <person name="Albersmeier A."/>
            <person name="Kalinowski J."/>
            <person name="Ruckert C."/>
        </authorList>
    </citation>
    <scope>NUCLEOTIDE SEQUENCE</scope>
    <source>
        <strain evidence="2">JCM 4834</strain>
    </source>
</reference>
<gene>
    <name evidence="2" type="ORF">GCM10010371_36540</name>
</gene>
<name>A0A918QYV2_9ACTN</name>
<sequence length="59" mass="6455">MRGPFDDEPDPSRCPYYRASPLPIGGPEGGAVLHESGCRRHRPGDPANESRSAIPGRRR</sequence>
<comment type="caution">
    <text evidence="2">The sequence shown here is derived from an EMBL/GenBank/DDBJ whole genome shotgun (WGS) entry which is preliminary data.</text>
</comment>
<organism evidence="2 3">
    <name type="scientific">Streptomyces subrutilus</name>
    <dbReference type="NCBI Taxonomy" id="36818"/>
    <lineage>
        <taxon>Bacteria</taxon>
        <taxon>Bacillati</taxon>
        <taxon>Actinomycetota</taxon>
        <taxon>Actinomycetes</taxon>
        <taxon>Kitasatosporales</taxon>
        <taxon>Streptomycetaceae</taxon>
        <taxon>Streptomyces</taxon>
    </lineage>
</organism>
<evidence type="ECO:0000256" key="1">
    <source>
        <dbReference type="SAM" id="MobiDB-lite"/>
    </source>
</evidence>
<proteinExistence type="predicted"/>
<protein>
    <submittedName>
        <fullName evidence="2">Uncharacterized protein</fullName>
    </submittedName>
</protein>